<keyword evidence="1" id="KW-1133">Transmembrane helix</keyword>
<dbReference type="Proteomes" id="UP000198538">
    <property type="component" value="Unassembled WGS sequence"/>
</dbReference>
<evidence type="ECO:0000313" key="2">
    <source>
        <dbReference type="EMBL" id="SCZ01724.1"/>
    </source>
</evidence>
<reference evidence="3" key="1">
    <citation type="submission" date="2016-10" db="EMBL/GenBank/DDBJ databases">
        <authorList>
            <person name="Varghese N."/>
            <person name="Submissions S."/>
        </authorList>
    </citation>
    <scope>NUCLEOTIDE SEQUENCE [LARGE SCALE GENOMIC DNA]</scope>
    <source>
        <strain evidence="3">BL9</strain>
    </source>
</reference>
<proteinExistence type="predicted"/>
<sequence>MTFKETLLTMAGSMITGLVLALFSVLQAPFNALTSLIGVAVVIMYFRKFDRKGHRITFVIFSILYYLMSVFMIAVYQYIPTQT</sequence>
<dbReference type="EMBL" id="FMVM01000016">
    <property type="protein sequence ID" value="SCZ01724.1"/>
    <property type="molecule type" value="Genomic_DNA"/>
</dbReference>
<keyword evidence="1" id="KW-0472">Membrane</keyword>
<dbReference type="RefSeq" id="WP_090923633.1">
    <property type="nucleotide sequence ID" value="NZ_FMVM01000016.1"/>
</dbReference>
<evidence type="ECO:0000313" key="3">
    <source>
        <dbReference type="Proteomes" id="UP000198538"/>
    </source>
</evidence>
<feature type="transmembrane region" description="Helical" evidence="1">
    <location>
        <begin position="30"/>
        <end position="46"/>
    </location>
</feature>
<keyword evidence="3" id="KW-1185">Reference proteome</keyword>
<dbReference type="STRING" id="582692.SAMN05720606_1167"/>
<evidence type="ECO:0000256" key="1">
    <source>
        <dbReference type="SAM" id="Phobius"/>
    </source>
</evidence>
<keyword evidence="1" id="KW-0812">Transmembrane</keyword>
<feature type="transmembrane region" description="Helical" evidence="1">
    <location>
        <begin position="58"/>
        <end position="79"/>
    </location>
</feature>
<protein>
    <submittedName>
        <fullName evidence="2">Uncharacterized protein</fullName>
    </submittedName>
</protein>
<gene>
    <name evidence="2" type="ORF">SAMN05720606_1167</name>
</gene>
<accession>A0A1G5KN10</accession>
<dbReference type="AlphaFoldDB" id="A0A1G5KN10"/>
<name>A0A1G5KN10_9BACL</name>
<organism evidence="2 3">
    <name type="scientific">Paenibacillus polysaccharolyticus</name>
    <dbReference type="NCBI Taxonomy" id="582692"/>
    <lineage>
        <taxon>Bacteria</taxon>
        <taxon>Bacillati</taxon>
        <taxon>Bacillota</taxon>
        <taxon>Bacilli</taxon>
        <taxon>Bacillales</taxon>
        <taxon>Paenibacillaceae</taxon>
        <taxon>Paenibacillus</taxon>
    </lineage>
</organism>